<organism evidence="1">
    <name type="scientific">Podoviridae sp. ctQyH19</name>
    <dbReference type="NCBI Taxonomy" id="2825249"/>
    <lineage>
        <taxon>Viruses</taxon>
        <taxon>Duplodnaviria</taxon>
        <taxon>Heunggongvirae</taxon>
        <taxon>Uroviricota</taxon>
        <taxon>Caudoviricetes</taxon>
    </lineage>
</organism>
<accession>A0A8S5UR05</accession>
<protein>
    <submittedName>
        <fullName evidence="1">Uncharacterized protein</fullName>
    </submittedName>
</protein>
<name>A0A8S5UR05_9CAUD</name>
<sequence length="38" mass="4505">MIIKVKILTTKLSPNYPNPNNLYFSETKDLHNPKYLKK</sequence>
<dbReference type="EMBL" id="BK016121">
    <property type="protein sequence ID" value="DAF96842.1"/>
    <property type="molecule type" value="Genomic_DNA"/>
</dbReference>
<evidence type="ECO:0000313" key="1">
    <source>
        <dbReference type="EMBL" id="DAF96842.1"/>
    </source>
</evidence>
<reference evidence="1" key="1">
    <citation type="journal article" date="2021" name="Proc. Natl. Acad. Sci. U.S.A.">
        <title>A Catalog of Tens of Thousands of Viruses from Human Metagenomes Reveals Hidden Associations with Chronic Diseases.</title>
        <authorList>
            <person name="Tisza M.J."/>
            <person name="Buck C.B."/>
        </authorList>
    </citation>
    <scope>NUCLEOTIDE SEQUENCE</scope>
    <source>
        <strain evidence="1">CtQyH19</strain>
    </source>
</reference>
<proteinExistence type="predicted"/>